<protein>
    <submittedName>
        <fullName evidence="2">Uncharacterized protein</fullName>
    </submittedName>
</protein>
<evidence type="ECO:0000256" key="1">
    <source>
        <dbReference type="SAM" id="Phobius"/>
    </source>
</evidence>
<keyword evidence="1" id="KW-0472">Membrane</keyword>
<keyword evidence="1" id="KW-0812">Transmembrane</keyword>
<organism evidence="2 3">
    <name type="scientific">Arthrobacter terrae</name>
    <dbReference type="NCBI Taxonomy" id="2935737"/>
    <lineage>
        <taxon>Bacteria</taxon>
        <taxon>Bacillati</taxon>
        <taxon>Actinomycetota</taxon>
        <taxon>Actinomycetes</taxon>
        <taxon>Micrococcales</taxon>
        <taxon>Micrococcaceae</taxon>
        <taxon>Arthrobacter</taxon>
    </lineage>
</organism>
<dbReference type="AlphaFoldDB" id="A0A931G741"/>
<accession>A0A931G741</accession>
<sequence length="278" mass="30150">MRQTLAAREVWRVILWAAASVVIFLLVPRGQNRAMTLEPGFSSKQLVNITTRETYRRQISAGIRRIKTETTVWILKSQISAKRLCGRPGALPAAKGTQTNDMCPAISAYREAEGPQINLHSIARGPAGRLYFMTSIDPFLLNILTAAERNEKCPLVVLVVGSWIVKGQPVSTAQFRLLTQESAADTILKTAGIRERAKPDSKVKAAKTAMGYLGALNGPGEAGQESISLADAIVVNASTRRVPAMRVPLRAIDSWWVTEHTIESPRASGGAFGVGVSF</sequence>
<gene>
    <name evidence="2" type="ORF">IV500_18485</name>
</gene>
<dbReference type="Proteomes" id="UP000655366">
    <property type="component" value="Unassembled WGS sequence"/>
</dbReference>
<reference evidence="2 3" key="1">
    <citation type="submission" date="2020-11" db="EMBL/GenBank/DDBJ databases">
        <title>Arthrobacter antarcticus sp. nov., isolated from Antarctic Soil.</title>
        <authorList>
            <person name="Li J."/>
        </authorList>
    </citation>
    <scope>NUCLEOTIDE SEQUENCE [LARGE SCALE GENOMIC DNA]</scope>
    <source>
        <strain evidence="2 3">Z1-20</strain>
    </source>
</reference>
<dbReference type="RefSeq" id="WP_196398290.1">
    <property type="nucleotide sequence ID" value="NZ_JADNYM010000029.1"/>
</dbReference>
<keyword evidence="3" id="KW-1185">Reference proteome</keyword>
<name>A0A931G741_9MICC</name>
<comment type="caution">
    <text evidence="2">The sequence shown here is derived from an EMBL/GenBank/DDBJ whole genome shotgun (WGS) entry which is preliminary data.</text>
</comment>
<evidence type="ECO:0000313" key="2">
    <source>
        <dbReference type="EMBL" id="MBG0741355.1"/>
    </source>
</evidence>
<dbReference type="EMBL" id="JADNYM010000029">
    <property type="protein sequence ID" value="MBG0741355.1"/>
    <property type="molecule type" value="Genomic_DNA"/>
</dbReference>
<proteinExistence type="predicted"/>
<feature type="transmembrane region" description="Helical" evidence="1">
    <location>
        <begin position="9"/>
        <end position="27"/>
    </location>
</feature>
<keyword evidence="1" id="KW-1133">Transmembrane helix</keyword>
<evidence type="ECO:0000313" key="3">
    <source>
        <dbReference type="Proteomes" id="UP000655366"/>
    </source>
</evidence>